<dbReference type="RefSeq" id="WP_239125579.1">
    <property type="nucleotide sequence ID" value="NZ_BONF01000009.1"/>
</dbReference>
<sequence length="441" mass="45461">MKLHTWPAVAVLAGSAVAGTVAVPGPAAAAPAGMAYSAANSVATGDQDGAAIAMNRNGYLAVVWEDDRDSTAPGDSAHSEVFLRLYKDGVSLYEKKLSAAGTSGTAWKHISPDVALDDRGNAVVVWSDDPDGNGYYNVPYRVLGPTGTLLASGQANADATGQQILPRVAVDPDGTPNNASAVAFSVVWEDIQGTAPATVRAAGFTNITTKAYEVTAGQAAGAHHRPDVAVPASGDAIVVWDEDADANGYYNIGLVRLAKANGAVNLTRRSANSLGDGQQLRAAVAANYNGDFTVAWESDHPGTFGVWSRSFAADGAPRHAEVQASSEAGANTASVGLDDQANVVVGWTTPANARDVWARGLNPDGTADGRIAAQHFGQVSTGRQEQAGVAVSPWGEVAIAYTDDNDGNLFDQVYLGTGVVNSTFLRKGSYRAQAKLIAPPA</sequence>
<evidence type="ECO:0000313" key="2">
    <source>
        <dbReference type="EMBL" id="GIF80503.1"/>
    </source>
</evidence>
<dbReference type="EMBL" id="BONF01000009">
    <property type="protein sequence ID" value="GIF80503.1"/>
    <property type="molecule type" value="Genomic_DNA"/>
</dbReference>
<accession>A0A8J3NI59</accession>
<evidence type="ECO:0000313" key="3">
    <source>
        <dbReference type="Proteomes" id="UP000601223"/>
    </source>
</evidence>
<name>A0A8J3NI59_9ACTN</name>
<dbReference type="AlphaFoldDB" id="A0A8J3NI59"/>
<feature type="chain" id="PRO_5035274126" evidence="1">
    <location>
        <begin position="30"/>
        <end position="441"/>
    </location>
</feature>
<keyword evidence="3" id="KW-1185">Reference proteome</keyword>
<comment type="caution">
    <text evidence="2">The sequence shown here is derived from an EMBL/GenBank/DDBJ whole genome shotgun (WGS) entry which is preliminary data.</text>
</comment>
<gene>
    <name evidence="2" type="ORF">Cba03nite_18520</name>
</gene>
<keyword evidence="1" id="KW-0732">Signal</keyword>
<evidence type="ECO:0000256" key="1">
    <source>
        <dbReference type="SAM" id="SignalP"/>
    </source>
</evidence>
<protein>
    <submittedName>
        <fullName evidence="2">Uncharacterized protein</fullName>
    </submittedName>
</protein>
<feature type="signal peptide" evidence="1">
    <location>
        <begin position="1"/>
        <end position="29"/>
    </location>
</feature>
<organism evidence="2 3">
    <name type="scientific">Catellatospora bangladeshensis</name>
    <dbReference type="NCBI Taxonomy" id="310355"/>
    <lineage>
        <taxon>Bacteria</taxon>
        <taxon>Bacillati</taxon>
        <taxon>Actinomycetota</taxon>
        <taxon>Actinomycetes</taxon>
        <taxon>Micromonosporales</taxon>
        <taxon>Micromonosporaceae</taxon>
        <taxon>Catellatospora</taxon>
    </lineage>
</organism>
<dbReference type="Proteomes" id="UP000601223">
    <property type="component" value="Unassembled WGS sequence"/>
</dbReference>
<proteinExistence type="predicted"/>
<reference evidence="2 3" key="1">
    <citation type="submission" date="2021-01" db="EMBL/GenBank/DDBJ databases">
        <title>Whole genome shotgun sequence of Catellatospora bangladeshensis NBRC 107357.</title>
        <authorList>
            <person name="Komaki H."/>
            <person name="Tamura T."/>
        </authorList>
    </citation>
    <scope>NUCLEOTIDE SEQUENCE [LARGE SCALE GENOMIC DNA]</scope>
    <source>
        <strain evidence="2 3">NBRC 107357</strain>
    </source>
</reference>